<sequence length="162" mass="17760">MGAGHAADRGPHAHRRRRLRRVRLPARPGELAALTGRRPPCTACRRRACRGSSRRIRCRVHDDFRNGNLIVGSKGLRAVLDWEPAHACDPLEDLEWLCVKTWRFGSPLPAGGFGGHPALVAAYESAGGPPVDRVALRRSGCSNRHHLRHADQAAPARRDALG</sequence>
<proteinExistence type="predicted"/>
<protein>
    <submittedName>
        <fullName evidence="2">Phosphotransferase</fullName>
    </submittedName>
</protein>
<keyword evidence="3" id="KW-1185">Reference proteome</keyword>
<evidence type="ECO:0000313" key="3">
    <source>
        <dbReference type="Proteomes" id="UP001595851"/>
    </source>
</evidence>
<dbReference type="Gene3D" id="3.90.1200.10">
    <property type="match status" value="1"/>
</dbReference>
<evidence type="ECO:0000259" key="1">
    <source>
        <dbReference type="Pfam" id="PF01636"/>
    </source>
</evidence>
<dbReference type="InterPro" id="IPR002575">
    <property type="entry name" value="Aminoglycoside_PTrfase"/>
</dbReference>
<accession>A0ABV8FZC8</accession>
<gene>
    <name evidence="2" type="ORF">ACFOY2_07790</name>
</gene>
<organism evidence="2 3">
    <name type="scientific">Nonomuraea purpurea</name>
    <dbReference type="NCBI Taxonomy" id="1849276"/>
    <lineage>
        <taxon>Bacteria</taxon>
        <taxon>Bacillati</taxon>
        <taxon>Actinomycetota</taxon>
        <taxon>Actinomycetes</taxon>
        <taxon>Streptosporangiales</taxon>
        <taxon>Streptosporangiaceae</taxon>
        <taxon>Nonomuraea</taxon>
    </lineage>
</organism>
<feature type="domain" description="Aminoglycoside phosphotransferase" evidence="1">
    <location>
        <begin position="15"/>
        <end position="123"/>
    </location>
</feature>
<comment type="caution">
    <text evidence="2">The sequence shown here is derived from an EMBL/GenBank/DDBJ whole genome shotgun (WGS) entry which is preliminary data.</text>
</comment>
<evidence type="ECO:0000313" key="2">
    <source>
        <dbReference type="EMBL" id="MFC4007116.1"/>
    </source>
</evidence>
<dbReference type="InterPro" id="IPR011009">
    <property type="entry name" value="Kinase-like_dom_sf"/>
</dbReference>
<dbReference type="RefSeq" id="WP_379527457.1">
    <property type="nucleotide sequence ID" value="NZ_JBHSBI010000003.1"/>
</dbReference>
<name>A0ABV8FZC8_9ACTN</name>
<reference evidence="3" key="1">
    <citation type="journal article" date="2019" name="Int. J. Syst. Evol. Microbiol.">
        <title>The Global Catalogue of Microorganisms (GCM) 10K type strain sequencing project: providing services to taxonomists for standard genome sequencing and annotation.</title>
        <authorList>
            <consortium name="The Broad Institute Genomics Platform"/>
            <consortium name="The Broad Institute Genome Sequencing Center for Infectious Disease"/>
            <person name="Wu L."/>
            <person name="Ma J."/>
        </authorList>
    </citation>
    <scope>NUCLEOTIDE SEQUENCE [LARGE SCALE GENOMIC DNA]</scope>
    <source>
        <strain evidence="3">TBRC 1276</strain>
    </source>
</reference>
<dbReference type="Proteomes" id="UP001595851">
    <property type="component" value="Unassembled WGS sequence"/>
</dbReference>
<dbReference type="SUPFAM" id="SSF56112">
    <property type="entry name" value="Protein kinase-like (PK-like)"/>
    <property type="match status" value="1"/>
</dbReference>
<dbReference type="Pfam" id="PF01636">
    <property type="entry name" value="APH"/>
    <property type="match status" value="1"/>
</dbReference>
<dbReference type="EMBL" id="JBHSBI010000003">
    <property type="protein sequence ID" value="MFC4007116.1"/>
    <property type="molecule type" value="Genomic_DNA"/>
</dbReference>